<dbReference type="GO" id="GO:0005634">
    <property type="term" value="C:nucleus"/>
    <property type="evidence" value="ECO:0007669"/>
    <property type="project" value="TreeGrafter"/>
</dbReference>
<accession>A0A015KLU4</accession>
<sequence>MRSQKIFRTALLIADTPHPNIVEKYGDYYTQFTKFLQKGVVSSKKQIALDIKPYDVTKKEYPSEQELLDTEGIVITGSAASAHEDIPWINSLVEFVSSVIEKRPEVRMVGICFGHQIIARARGGQVIKNPLGWEVAVTEVSLTDIGKEILKTNRKSVRLQEMHKDIVSSIPPEFSNIGFTEICPIQGMIKDDHVLTFQAHPEFDSGVVKEIVNLRRDKRIFSSELAQKYLTAADYDVDDAWVGQKCVEFLTGGIEPGVIDS</sequence>
<dbReference type="InterPro" id="IPR044992">
    <property type="entry name" value="ChyE-like"/>
</dbReference>
<dbReference type="Pfam" id="PF00117">
    <property type="entry name" value="GATase"/>
    <property type="match status" value="1"/>
</dbReference>
<feature type="domain" description="Glutamine amidotransferase" evidence="1">
    <location>
        <begin position="27"/>
        <end position="207"/>
    </location>
</feature>
<dbReference type="PROSITE" id="PS51273">
    <property type="entry name" value="GATASE_TYPE_1"/>
    <property type="match status" value="1"/>
</dbReference>
<dbReference type="SUPFAM" id="SSF52317">
    <property type="entry name" value="Class I glutamine amidotransferase-like"/>
    <property type="match status" value="1"/>
</dbReference>
<protein>
    <submittedName>
        <fullName evidence="2">Putative amidotransferase</fullName>
    </submittedName>
</protein>
<dbReference type="OrthoDB" id="92161at2759"/>
<dbReference type="GO" id="GO:0005829">
    <property type="term" value="C:cytosol"/>
    <property type="evidence" value="ECO:0007669"/>
    <property type="project" value="TreeGrafter"/>
</dbReference>
<dbReference type="PANTHER" id="PTHR42695:SF5">
    <property type="entry name" value="GLUTAMINE AMIDOTRANSFERASE YLR126C-RELATED"/>
    <property type="match status" value="1"/>
</dbReference>
<name>A0A015KLU4_RHIIW</name>
<comment type="caution">
    <text evidence="2">The sequence shown here is derived from an EMBL/GenBank/DDBJ whole genome shotgun (WGS) entry which is preliminary data.</text>
</comment>
<dbReference type="OMA" id="PWIQTLK"/>
<gene>
    <name evidence="2" type="ORF">RirG_178020</name>
</gene>
<dbReference type="InterPro" id="IPR017926">
    <property type="entry name" value="GATASE"/>
</dbReference>
<dbReference type="STRING" id="1432141.A0A015KLU4"/>
<keyword evidence="3" id="KW-1185">Reference proteome</keyword>
<evidence type="ECO:0000313" key="3">
    <source>
        <dbReference type="Proteomes" id="UP000022910"/>
    </source>
</evidence>
<evidence type="ECO:0000313" key="2">
    <source>
        <dbReference type="EMBL" id="EXX60651.1"/>
    </source>
</evidence>
<dbReference type="EMBL" id="JEMT01025873">
    <property type="protein sequence ID" value="EXX60651.1"/>
    <property type="molecule type" value="Genomic_DNA"/>
</dbReference>
<proteinExistence type="predicted"/>
<dbReference type="Gene3D" id="3.40.50.880">
    <property type="match status" value="1"/>
</dbReference>
<evidence type="ECO:0000259" key="1">
    <source>
        <dbReference type="Pfam" id="PF00117"/>
    </source>
</evidence>
<dbReference type="SMR" id="A0A015KLU4"/>
<dbReference type="GO" id="GO:0016740">
    <property type="term" value="F:transferase activity"/>
    <property type="evidence" value="ECO:0007669"/>
    <property type="project" value="UniProtKB-KW"/>
</dbReference>
<reference evidence="2 3" key="1">
    <citation type="submission" date="2014-02" db="EMBL/GenBank/DDBJ databases">
        <title>Single nucleus genome sequencing reveals high similarity among nuclei of an endomycorrhizal fungus.</title>
        <authorList>
            <person name="Lin K."/>
            <person name="Geurts R."/>
            <person name="Zhang Z."/>
            <person name="Limpens E."/>
            <person name="Saunders D.G."/>
            <person name="Mu D."/>
            <person name="Pang E."/>
            <person name="Cao H."/>
            <person name="Cha H."/>
            <person name="Lin T."/>
            <person name="Zhou Q."/>
            <person name="Shang Y."/>
            <person name="Li Y."/>
            <person name="Ivanov S."/>
            <person name="Sharma T."/>
            <person name="Velzen R.V."/>
            <person name="Ruijter N.D."/>
            <person name="Aanen D.K."/>
            <person name="Win J."/>
            <person name="Kamoun S."/>
            <person name="Bisseling T."/>
            <person name="Huang S."/>
        </authorList>
    </citation>
    <scope>NUCLEOTIDE SEQUENCE [LARGE SCALE GENOMIC DNA]</scope>
    <source>
        <strain evidence="3">DAOM197198w</strain>
    </source>
</reference>
<dbReference type="Proteomes" id="UP000022910">
    <property type="component" value="Unassembled WGS sequence"/>
</dbReference>
<keyword evidence="2" id="KW-0808">Transferase</keyword>
<dbReference type="InterPro" id="IPR029062">
    <property type="entry name" value="Class_I_gatase-like"/>
</dbReference>
<organism evidence="2 3">
    <name type="scientific">Rhizophagus irregularis (strain DAOM 197198w)</name>
    <name type="common">Glomus intraradices</name>
    <dbReference type="NCBI Taxonomy" id="1432141"/>
    <lineage>
        <taxon>Eukaryota</taxon>
        <taxon>Fungi</taxon>
        <taxon>Fungi incertae sedis</taxon>
        <taxon>Mucoromycota</taxon>
        <taxon>Glomeromycotina</taxon>
        <taxon>Glomeromycetes</taxon>
        <taxon>Glomerales</taxon>
        <taxon>Glomeraceae</taxon>
        <taxon>Rhizophagus</taxon>
    </lineage>
</organism>
<dbReference type="HOGENOM" id="CLU_054974_0_2_1"/>
<dbReference type="AlphaFoldDB" id="A0A015KLU4"/>
<dbReference type="PANTHER" id="PTHR42695">
    <property type="entry name" value="GLUTAMINE AMIDOTRANSFERASE YLR126C-RELATED"/>
    <property type="match status" value="1"/>
</dbReference>
<dbReference type="CDD" id="cd01741">
    <property type="entry name" value="GATase1_1"/>
    <property type="match status" value="1"/>
</dbReference>